<keyword evidence="1" id="KW-0812">Transmembrane</keyword>
<feature type="transmembrane region" description="Helical" evidence="1">
    <location>
        <begin position="87"/>
        <end position="105"/>
    </location>
</feature>
<feature type="transmembrane region" description="Helical" evidence="1">
    <location>
        <begin position="23"/>
        <end position="49"/>
    </location>
</feature>
<sequence>MTPTEKNTVAGPRKSTPSAVSTALKVAIALLMVDAVIELSFISSMVAWLNRTVIPNVFHFNYNGETYAISGVPKDILTDQGHTSNGAAGTAFVLIGLGGIVALWLRSWSQHRAGDFATFGRNLYFVWVALNILALFLTIGALGYVFAVTNARKGQTIDVAAAANLNGAHPYDLQSWTPQSWFAAVHRLDLVGSRYAIQSHLTVMRGWQYNLIPLFLIQLVETVLAMWDCHNWRRKTQAVEYQGTSNGGW</sequence>
<proteinExistence type="predicted"/>
<reference evidence="2" key="1">
    <citation type="submission" date="2023-10" db="EMBL/GenBank/DDBJ databases">
        <authorList>
            <person name="Hackl T."/>
        </authorList>
    </citation>
    <scope>NUCLEOTIDE SEQUENCE</scope>
</reference>
<protein>
    <submittedName>
        <fullName evidence="2">Uu.00g132020.m01.CDS01</fullName>
    </submittedName>
</protein>
<evidence type="ECO:0000313" key="2">
    <source>
        <dbReference type="EMBL" id="CAJ2505808.1"/>
    </source>
</evidence>
<keyword evidence="1" id="KW-1133">Transmembrane helix</keyword>
<dbReference type="AlphaFoldDB" id="A0AAI8VJ11"/>
<keyword evidence="1" id="KW-0472">Membrane</keyword>
<dbReference type="EMBL" id="CAUWAG010000007">
    <property type="protein sequence ID" value="CAJ2505808.1"/>
    <property type="molecule type" value="Genomic_DNA"/>
</dbReference>
<gene>
    <name evidence="2" type="ORF">KHLLAP_LOCUS6276</name>
</gene>
<evidence type="ECO:0000256" key="1">
    <source>
        <dbReference type="SAM" id="Phobius"/>
    </source>
</evidence>
<accession>A0AAI8VJ11</accession>
<dbReference type="Proteomes" id="UP001295740">
    <property type="component" value="Unassembled WGS sequence"/>
</dbReference>
<comment type="caution">
    <text evidence="2">The sequence shown here is derived from an EMBL/GenBank/DDBJ whole genome shotgun (WGS) entry which is preliminary data.</text>
</comment>
<feature type="transmembrane region" description="Helical" evidence="1">
    <location>
        <begin position="125"/>
        <end position="147"/>
    </location>
</feature>
<name>A0AAI8VJ11_9PEZI</name>
<evidence type="ECO:0000313" key="3">
    <source>
        <dbReference type="Proteomes" id="UP001295740"/>
    </source>
</evidence>
<keyword evidence="3" id="KW-1185">Reference proteome</keyword>
<organism evidence="2 3">
    <name type="scientific">Anthostomella pinea</name>
    <dbReference type="NCBI Taxonomy" id="933095"/>
    <lineage>
        <taxon>Eukaryota</taxon>
        <taxon>Fungi</taxon>
        <taxon>Dikarya</taxon>
        <taxon>Ascomycota</taxon>
        <taxon>Pezizomycotina</taxon>
        <taxon>Sordariomycetes</taxon>
        <taxon>Xylariomycetidae</taxon>
        <taxon>Xylariales</taxon>
        <taxon>Xylariaceae</taxon>
        <taxon>Anthostomella</taxon>
    </lineage>
</organism>